<organism evidence="1 2">
    <name type="scientific">Penicillium angulare</name>
    <dbReference type="NCBI Taxonomy" id="116970"/>
    <lineage>
        <taxon>Eukaryota</taxon>
        <taxon>Fungi</taxon>
        <taxon>Dikarya</taxon>
        <taxon>Ascomycota</taxon>
        <taxon>Pezizomycotina</taxon>
        <taxon>Eurotiomycetes</taxon>
        <taxon>Eurotiomycetidae</taxon>
        <taxon>Eurotiales</taxon>
        <taxon>Aspergillaceae</taxon>
        <taxon>Penicillium</taxon>
    </lineage>
</organism>
<dbReference type="PANTHER" id="PTHR38436">
    <property type="entry name" value="POLYKETIDE CYCLASE SNOAL-LIKE DOMAIN"/>
    <property type="match status" value="1"/>
</dbReference>
<dbReference type="Proteomes" id="UP001149165">
    <property type="component" value="Unassembled WGS sequence"/>
</dbReference>
<reference evidence="1" key="2">
    <citation type="journal article" date="2023" name="IMA Fungus">
        <title>Comparative genomic study of the Penicillium genus elucidates a diverse pangenome and 15 lateral gene transfer events.</title>
        <authorList>
            <person name="Petersen C."/>
            <person name="Sorensen T."/>
            <person name="Nielsen M.R."/>
            <person name="Sondergaard T.E."/>
            <person name="Sorensen J.L."/>
            <person name="Fitzpatrick D.A."/>
            <person name="Frisvad J.C."/>
            <person name="Nielsen K.L."/>
        </authorList>
    </citation>
    <scope>NUCLEOTIDE SEQUENCE</scope>
    <source>
        <strain evidence="1">IBT 30069</strain>
    </source>
</reference>
<dbReference type="OrthoDB" id="5440at2759"/>
<sequence>MSQQVGLPSAKPITFGSRIVVQPPLTRLGTGPGLFIIRPAVFSDYQEKNETLDPEPLQKWAEEGFAVAQITLHAQDENAEVVHSLNSAQKHLQDLPECTSDQHFGLIVYGSQSDYGGLSNDAFCASVPDIVKAAVYFDTWESKEGQSFLFHATIPHRISFTEAKFKQETSYFYGDGVSPGFIVPGHPDFKISTAGVAHTRTLAFLKKVLGGPLFDLERIWDEHTFYEFGERSVEKTMATMVQEPYVNHVPTMTGGIGRTRLSHFYLHHFIFNNPDDTVLELISRTVGTDRIVDEFIFCLTHVKQVDWLLPGIPPTGKPLRIPFTSVVNIRGDRLYHEHIAWDQASVLVQLGLLPEYLPFPYALPDGTVPAAGKRFEYRVPAAGAETANKLQNEHEFESNQMIDFKIREVDDQ</sequence>
<evidence type="ECO:0008006" key="3">
    <source>
        <dbReference type="Google" id="ProtNLM"/>
    </source>
</evidence>
<dbReference type="SUPFAM" id="SSF54427">
    <property type="entry name" value="NTF2-like"/>
    <property type="match status" value="1"/>
</dbReference>
<dbReference type="PANTHER" id="PTHR38436:SF3">
    <property type="entry name" value="CARBOXYMETHYLENEBUTENOLIDASE-RELATED"/>
    <property type="match status" value="1"/>
</dbReference>
<protein>
    <recommendedName>
        <fullName evidence="3">Carboxymethylenebutenolidase</fullName>
    </recommendedName>
</protein>
<evidence type="ECO:0000313" key="1">
    <source>
        <dbReference type="EMBL" id="KAJ5116969.1"/>
    </source>
</evidence>
<evidence type="ECO:0000313" key="2">
    <source>
        <dbReference type="Proteomes" id="UP001149165"/>
    </source>
</evidence>
<dbReference type="InterPro" id="IPR032710">
    <property type="entry name" value="NTF2-like_dom_sf"/>
</dbReference>
<dbReference type="EMBL" id="JAPQKH010000001">
    <property type="protein sequence ID" value="KAJ5116969.1"/>
    <property type="molecule type" value="Genomic_DNA"/>
</dbReference>
<name>A0A9W9GDP5_9EURO</name>
<keyword evidence="2" id="KW-1185">Reference proteome</keyword>
<accession>A0A9W9GDP5</accession>
<dbReference type="Gene3D" id="3.10.450.50">
    <property type="match status" value="1"/>
</dbReference>
<gene>
    <name evidence="1" type="ORF">N7456_001317</name>
</gene>
<dbReference type="AlphaFoldDB" id="A0A9W9GDP5"/>
<comment type="caution">
    <text evidence="1">The sequence shown here is derived from an EMBL/GenBank/DDBJ whole genome shotgun (WGS) entry which is preliminary data.</text>
</comment>
<dbReference type="InterPro" id="IPR009959">
    <property type="entry name" value="Cyclase_SnoaL-like"/>
</dbReference>
<proteinExistence type="predicted"/>
<dbReference type="GO" id="GO:0030638">
    <property type="term" value="P:polyketide metabolic process"/>
    <property type="evidence" value="ECO:0007669"/>
    <property type="project" value="InterPro"/>
</dbReference>
<reference evidence="1" key="1">
    <citation type="submission" date="2022-11" db="EMBL/GenBank/DDBJ databases">
        <authorList>
            <person name="Petersen C."/>
        </authorList>
    </citation>
    <scope>NUCLEOTIDE SEQUENCE</scope>
    <source>
        <strain evidence="1">IBT 30069</strain>
    </source>
</reference>